<keyword evidence="1" id="KW-0812">Transmembrane</keyword>
<keyword evidence="3" id="KW-1185">Reference proteome</keyword>
<dbReference type="EMBL" id="NTFS01000363">
    <property type="protein sequence ID" value="PAX51617.1"/>
    <property type="molecule type" value="Genomic_DNA"/>
</dbReference>
<proteinExistence type="predicted"/>
<dbReference type="Proteomes" id="UP000218238">
    <property type="component" value="Unassembled WGS sequence"/>
</dbReference>
<evidence type="ECO:0000313" key="3">
    <source>
        <dbReference type="Proteomes" id="UP000218238"/>
    </source>
</evidence>
<dbReference type="GO" id="GO:0005886">
    <property type="term" value="C:plasma membrane"/>
    <property type="evidence" value="ECO:0007669"/>
    <property type="project" value="InterPro"/>
</dbReference>
<dbReference type="InterPro" id="IPR011726">
    <property type="entry name" value="KdpF"/>
</dbReference>
<feature type="transmembrane region" description="Helical" evidence="1">
    <location>
        <begin position="47"/>
        <end position="68"/>
    </location>
</feature>
<evidence type="ECO:0000313" key="2">
    <source>
        <dbReference type="EMBL" id="PAX51617.1"/>
    </source>
</evidence>
<dbReference type="OrthoDB" id="427758at2"/>
<reference evidence="2 3" key="1">
    <citation type="submission" date="2017-08" db="EMBL/GenBank/DDBJ databases">
        <title>Draft genome sequence of filamentous cyanobacterium Calothrix elsteri CCALA 953.</title>
        <authorList>
            <person name="Gagunashvili A.N."/>
            <person name="Elster J."/>
            <person name="Andresson O.S."/>
        </authorList>
    </citation>
    <scope>NUCLEOTIDE SEQUENCE [LARGE SCALE GENOMIC DNA]</scope>
    <source>
        <strain evidence="2 3">CCALA 953</strain>
    </source>
</reference>
<gene>
    <name evidence="2" type="ORF">CK510_23840</name>
</gene>
<evidence type="ECO:0000256" key="1">
    <source>
        <dbReference type="SAM" id="Phobius"/>
    </source>
</evidence>
<keyword evidence="1" id="KW-0472">Membrane</keyword>
<feature type="transmembrane region" description="Helical" evidence="1">
    <location>
        <begin position="16"/>
        <end position="35"/>
    </location>
</feature>
<name>A0A2A2TCT9_9CYAN</name>
<dbReference type="AlphaFoldDB" id="A0A2A2TCT9"/>
<protein>
    <submittedName>
        <fullName evidence="2">Potassium-transporting ATPase</fullName>
    </submittedName>
</protein>
<accession>A0A2A2TCT9</accession>
<comment type="caution">
    <text evidence="2">The sequence shown here is derived from an EMBL/GenBank/DDBJ whole genome shotgun (WGS) entry which is preliminary data.</text>
</comment>
<organism evidence="2 3">
    <name type="scientific">Brunnivagina elsteri CCALA 953</name>
    <dbReference type="NCBI Taxonomy" id="987040"/>
    <lineage>
        <taxon>Bacteria</taxon>
        <taxon>Bacillati</taxon>
        <taxon>Cyanobacteriota</taxon>
        <taxon>Cyanophyceae</taxon>
        <taxon>Nostocales</taxon>
        <taxon>Calotrichaceae</taxon>
        <taxon>Brunnivagina</taxon>
    </lineage>
</organism>
<dbReference type="RefSeq" id="WP_095724042.1">
    <property type="nucleotide sequence ID" value="NZ_NTFS01000363.1"/>
</dbReference>
<dbReference type="GO" id="GO:0008556">
    <property type="term" value="F:P-type potassium transmembrane transporter activity"/>
    <property type="evidence" value="ECO:0007669"/>
    <property type="project" value="InterPro"/>
</dbReference>
<dbReference type="Pfam" id="PF09604">
    <property type="entry name" value="Potass_KdpF"/>
    <property type="match status" value="1"/>
</dbReference>
<sequence length="73" mass="8607">MKKLRLGWQKWRRKKLLLIIFLGISLNIIFAPIVYANIGKFEPRHTYAIAGLSIITLGIIIYLFDVIFRPEKY</sequence>
<keyword evidence="1" id="KW-1133">Transmembrane helix</keyword>